<dbReference type="InterPro" id="IPR011009">
    <property type="entry name" value="Kinase-like_dom_sf"/>
</dbReference>
<organism evidence="2 3">
    <name type="scientific">Verticillium dahliae</name>
    <name type="common">Verticillium wilt</name>
    <dbReference type="NCBI Taxonomy" id="27337"/>
    <lineage>
        <taxon>Eukaryota</taxon>
        <taxon>Fungi</taxon>
        <taxon>Dikarya</taxon>
        <taxon>Ascomycota</taxon>
        <taxon>Pezizomycotina</taxon>
        <taxon>Sordariomycetes</taxon>
        <taxon>Hypocreomycetidae</taxon>
        <taxon>Glomerellales</taxon>
        <taxon>Plectosphaerellaceae</taxon>
        <taxon>Verticillium</taxon>
    </lineage>
</organism>
<accession>A0AA44WEH3</accession>
<dbReference type="InterPro" id="IPR051678">
    <property type="entry name" value="AGP_Transferase"/>
</dbReference>
<comment type="caution">
    <text evidence="2">The sequence shown here is derived from an EMBL/GenBank/DDBJ whole genome shotgun (WGS) entry which is preliminary data.</text>
</comment>
<reference evidence="2 3" key="1">
    <citation type="submission" date="2017-12" db="EMBL/GenBank/DDBJ databases">
        <title>Comparative genomics yields insights into virulence evolution of Verticillium dahliae.</title>
        <authorList>
            <person name="Fan R."/>
            <person name="Armitage A.D."/>
            <person name="Cascant-Lopez E."/>
            <person name="Sobczyk M."/>
            <person name="Cockerton H.M."/>
            <person name="Harrison R.J."/>
        </authorList>
    </citation>
    <scope>NUCLEOTIDE SEQUENCE [LARGE SCALE GENOMIC DNA]</scope>
    <source>
        <strain evidence="2 3">12008</strain>
    </source>
</reference>
<dbReference type="InterPro" id="IPR002575">
    <property type="entry name" value="Aminoglycoside_PTrfase"/>
</dbReference>
<dbReference type="SUPFAM" id="SSF56112">
    <property type="entry name" value="Protein kinase-like (PK-like)"/>
    <property type="match status" value="1"/>
</dbReference>
<evidence type="ECO:0000313" key="2">
    <source>
        <dbReference type="EMBL" id="PNH29381.1"/>
    </source>
</evidence>
<proteinExistence type="predicted"/>
<gene>
    <name evidence="2" type="ORF">BJF96_g7293</name>
</gene>
<dbReference type="PANTHER" id="PTHR21310">
    <property type="entry name" value="AMINOGLYCOSIDE PHOSPHOTRANSFERASE-RELATED-RELATED"/>
    <property type="match status" value="1"/>
</dbReference>
<dbReference type="EMBL" id="MPSH01000027">
    <property type="protein sequence ID" value="PNH29381.1"/>
    <property type="molecule type" value="Genomic_DNA"/>
</dbReference>
<dbReference type="Pfam" id="PF01636">
    <property type="entry name" value="APH"/>
    <property type="match status" value="1"/>
</dbReference>
<name>A0AA44WEH3_VERDA</name>
<feature type="domain" description="Aminoglycoside phosphotransferase" evidence="1">
    <location>
        <begin position="95"/>
        <end position="246"/>
    </location>
</feature>
<sequence length="300" mass="33739">MPMAACPVRDSIQEISRDLWLVGNRLILSRTSASDSTWEDGGGKGFLISPAPQPLPLTRPLSDAGDIQLIHDAGDVSAVFRIGNEAFCKVRILDIANLTREHTTLTWLHARPWSFNLPRVLYHHEYNDRYFIFLSKAPGMTLDSLWPGLGESERELYAEKVVDVCKELKSVTGTTISGVDGQALSERYLCGRGLDCSPENLLKSCQELDMDCSRLVFYHCDLGPTNIIIDRESGGLSIIDWETAGFVPEEWIRTKFRISSGVDLSSGDEVDWRRRVGFRLGKQGYHDVTKAFSERTKRQE</sequence>
<dbReference type="PANTHER" id="PTHR21310:SF58">
    <property type="entry name" value="AMINOGLYCOSIDE PHOSPHOTRANSFERASE DOMAIN-CONTAINING PROTEIN"/>
    <property type="match status" value="1"/>
</dbReference>
<dbReference type="Gene3D" id="3.90.1200.10">
    <property type="match status" value="1"/>
</dbReference>
<evidence type="ECO:0000313" key="3">
    <source>
        <dbReference type="Proteomes" id="UP000236305"/>
    </source>
</evidence>
<evidence type="ECO:0000259" key="1">
    <source>
        <dbReference type="Pfam" id="PF01636"/>
    </source>
</evidence>
<protein>
    <recommendedName>
        <fullName evidence="1">Aminoglycoside phosphotransferase domain-containing protein</fullName>
    </recommendedName>
</protein>
<dbReference type="AlphaFoldDB" id="A0AA44WEH3"/>
<dbReference type="Proteomes" id="UP000236305">
    <property type="component" value="Unassembled WGS sequence"/>
</dbReference>